<keyword evidence="4 16" id="KW-0812">Transmembrane</keyword>
<dbReference type="PANTHER" id="PTHR30474">
    <property type="entry name" value="CELL CYCLE PROTEIN"/>
    <property type="match status" value="1"/>
</dbReference>
<sequence>MNKYSVFPQKTVHDSSFDAALIASMVLLVGLGLVTLYITSADYAGRMFDNPLYFVKRQALGIAAGLLFLLIFAWIDMDMLRKALPFIVIGIFILCFFPFLPGIGIRRNGASRWIRVPVFSTFQPSEAAKLAVVLFLANLFAKKYDRLDDPDVSLYPAALGVFAFVIVVFLQDDFSTAVFLLITALCMFFIVGVKLHWFAVFILITAAVSVLFIFDEAYRANRVIAFLKPELDINGLNYQIRVSRRAISAGGFWGQGLGGIQRSNAIPEVQADFIFAGWAEAMGLIGVVLYFILLAFFACRAFSIAFKCPERFRSLCAFGCALIIVLQSLMNIAVVSGAVPATGIPLPFFSSGGSSILITLCLCGVLINVSRYKNSEEENGAVYE</sequence>
<evidence type="ECO:0000256" key="4">
    <source>
        <dbReference type="ARBA" id="ARBA00022692"/>
    </source>
</evidence>
<evidence type="ECO:0000256" key="8">
    <source>
        <dbReference type="ARBA" id="ARBA00023136"/>
    </source>
</evidence>
<keyword evidence="6" id="KW-0573">Peptidoglycan synthesis</keyword>
<dbReference type="InterPro" id="IPR001182">
    <property type="entry name" value="FtsW/RodA"/>
</dbReference>
<feature type="transmembrane region" description="Helical" evidence="16">
    <location>
        <begin position="176"/>
        <end position="193"/>
    </location>
</feature>
<comment type="subcellular location">
    <subcellularLocation>
        <location evidence="1">Membrane</location>
        <topology evidence="1">Multi-pass membrane protein</topology>
    </subcellularLocation>
</comment>
<dbReference type="STRING" id="1125699.HMPREF9194_00765"/>
<evidence type="ECO:0000256" key="1">
    <source>
        <dbReference type="ARBA" id="ARBA00004141"/>
    </source>
</evidence>
<evidence type="ECO:0000256" key="7">
    <source>
        <dbReference type="ARBA" id="ARBA00022989"/>
    </source>
</evidence>
<evidence type="ECO:0000256" key="14">
    <source>
        <dbReference type="ARBA" id="ARBA00044770"/>
    </source>
</evidence>
<feature type="transmembrane region" description="Helical" evidence="16">
    <location>
        <begin position="281"/>
        <end position="303"/>
    </location>
</feature>
<keyword evidence="8 16" id="KW-0472">Membrane</keyword>
<dbReference type="GO" id="GO:0032153">
    <property type="term" value="C:cell division site"/>
    <property type="evidence" value="ECO:0007669"/>
    <property type="project" value="TreeGrafter"/>
</dbReference>
<name>S3JWU3_TREMA</name>
<dbReference type="GO" id="GO:0008955">
    <property type="term" value="F:peptidoglycan glycosyltransferase activity"/>
    <property type="evidence" value="ECO:0007669"/>
    <property type="project" value="UniProtKB-EC"/>
</dbReference>
<evidence type="ECO:0000256" key="16">
    <source>
        <dbReference type="SAM" id="Phobius"/>
    </source>
</evidence>
<evidence type="ECO:0000256" key="9">
    <source>
        <dbReference type="ARBA" id="ARBA00032370"/>
    </source>
</evidence>
<dbReference type="Proteomes" id="UP000014541">
    <property type="component" value="Unassembled WGS sequence"/>
</dbReference>
<keyword evidence="18" id="KW-1185">Reference proteome</keyword>
<comment type="catalytic activity">
    <reaction evidence="15">
        <text>[GlcNAc-(1-&gt;4)-Mur2Ac(oyl-L-Ala-gamma-D-Glu-L-Lys-D-Ala-D-Ala)](n)-di-trans,octa-cis-undecaprenyl diphosphate + beta-D-GlcNAc-(1-&gt;4)-Mur2Ac(oyl-L-Ala-gamma-D-Glu-L-Lys-D-Ala-D-Ala)-di-trans,octa-cis-undecaprenyl diphosphate = [GlcNAc-(1-&gt;4)-Mur2Ac(oyl-L-Ala-gamma-D-Glu-L-Lys-D-Ala-D-Ala)](n+1)-di-trans,octa-cis-undecaprenyl diphosphate + di-trans,octa-cis-undecaprenyl diphosphate + H(+)</text>
        <dbReference type="Rhea" id="RHEA:23708"/>
        <dbReference type="Rhea" id="RHEA-COMP:9602"/>
        <dbReference type="Rhea" id="RHEA-COMP:9603"/>
        <dbReference type="ChEBI" id="CHEBI:15378"/>
        <dbReference type="ChEBI" id="CHEBI:58405"/>
        <dbReference type="ChEBI" id="CHEBI:60033"/>
        <dbReference type="ChEBI" id="CHEBI:78435"/>
        <dbReference type="EC" id="2.4.99.28"/>
    </reaction>
</comment>
<evidence type="ECO:0000256" key="2">
    <source>
        <dbReference type="ARBA" id="ARBA00022676"/>
    </source>
</evidence>
<accession>S3JWU3</accession>
<dbReference type="OrthoDB" id="9768187at2"/>
<dbReference type="PANTHER" id="PTHR30474:SF2">
    <property type="entry name" value="PEPTIDOGLYCAN GLYCOSYLTRANSFERASE FTSW-RELATED"/>
    <property type="match status" value="1"/>
</dbReference>
<dbReference type="Pfam" id="PF01098">
    <property type="entry name" value="FTSW_RODA_SPOVE"/>
    <property type="match status" value="1"/>
</dbReference>
<comment type="similarity">
    <text evidence="11">Belongs to the SEDS family. FtsW subfamily.</text>
</comment>
<gene>
    <name evidence="17" type="ORF">HMPREF9194_00765</name>
</gene>
<feature type="transmembrane region" description="Helical" evidence="16">
    <location>
        <begin position="348"/>
        <end position="369"/>
    </location>
</feature>
<dbReference type="GO" id="GO:0015648">
    <property type="term" value="F:lipid-linked peptidoglycan transporter activity"/>
    <property type="evidence" value="ECO:0007669"/>
    <property type="project" value="TreeGrafter"/>
</dbReference>
<evidence type="ECO:0000256" key="6">
    <source>
        <dbReference type="ARBA" id="ARBA00022984"/>
    </source>
</evidence>
<reference evidence="17 18" key="1">
    <citation type="submission" date="2013-04" db="EMBL/GenBank/DDBJ databases">
        <title>The Genome Sequence of Treponema maltophilum ATCC 51939.</title>
        <authorList>
            <consortium name="The Broad Institute Genomics Platform"/>
            <person name="Earl A."/>
            <person name="Ward D."/>
            <person name="Feldgarden M."/>
            <person name="Gevers D."/>
            <person name="Leonetti C."/>
            <person name="Blanton J.M."/>
            <person name="Dewhirst F.E."/>
            <person name="Izard J."/>
            <person name="Walker B."/>
            <person name="Young S."/>
            <person name="Zeng Q."/>
            <person name="Gargeya S."/>
            <person name="Fitzgerald M."/>
            <person name="Haas B."/>
            <person name="Abouelleil A."/>
            <person name="Allen A.W."/>
            <person name="Alvarado L."/>
            <person name="Arachchi H.M."/>
            <person name="Berlin A.M."/>
            <person name="Chapman S.B."/>
            <person name="Gainer-Dewar J."/>
            <person name="Goldberg J."/>
            <person name="Griggs A."/>
            <person name="Gujja S."/>
            <person name="Hansen M."/>
            <person name="Howarth C."/>
            <person name="Imamovic A."/>
            <person name="Ireland A."/>
            <person name="Larimer J."/>
            <person name="McCowan C."/>
            <person name="Murphy C."/>
            <person name="Pearson M."/>
            <person name="Poon T.W."/>
            <person name="Priest M."/>
            <person name="Roberts A."/>
            <person name="Saif S."/>
            <person name="Shea T."/>
            <person name="Sisk P."/>
            <person name="Sykes S."/>
            <person name="Wortman J."/>
            <person name="Nusbaum C."/>
            <person name="Birren B."/>
        </authorList>
    </citation>
    <scope>NUCLEOTIDE SEQUENCE [LARGE SCALE GENOMIC DNA]</scope>
    <source>
        <strain evidence="17 18">ATCC 51939</strain>
    </source>
</reference>
<dbReference type="GO" id="GO:0005886">
    <property type="term" value="C:plasma membrane"/>
    <property type="evidence" value="ECO:0007669"/>
    <property type="project" value="TreeGrafter"/>
</dbReference>
<dbReference type="EMBL" id="ATFF01000006">
    <property type="protein sequence ID" value="EPF30448.1"/>
    <property type="molecule type" value="Genomic_DNA"/>
</dbReference>
<feature type="transmembrane region" description="Helical" evidence="16">
    <location>
        <begin position="59"/>
        <end position="77"/>
    </location>
</feature>
<feature type="transmembrane region" description="Helical" evidence="16">
    <location>
        <begin position="20"/>
        <end position="38"/>
    </location>
</feature>
<evidence type="ECO:0000313" key="17">
    <source>
        <dbReference type="EMBL" id="EPF30448.1"/>
    </source>
</evidence>
<evidence type="ECO:0000256" key="3">
    <source>
        <dbReference type="ARBA" id="ARBA00022679"/>
    </source>
</evidence>
<dbReference type="RefSeq" id="WP_016525059.1">
    <property type="nucleotide sequence ID" value="NZ_KE332518.1"/>
</dbReference>
<comment type="caution">
    <text evidence="17">The sequence shown here is derived from an EMBL/GenBank/DDBJ whole genome shotgun (WGS) entry which is preliminary data.</text>
</comment>
<feature type="transmembrane region" description="Helical" evidence="16">
    <location>
        <begin position="198"/>
        <end position="214"/>
    </location>
</feature>
<protein>
    <recommendedName>
        <fullName evidence="12">Probable peptidoglycan glycosyltransferase FtsW</fullName>
        <ecNumber evidence="14">2.4.99.28</ecNumber>
    </recommendedName>
    <alternativeName>
        <fullName evidence="13">Cell division protein FtsW</fullName>
    </alternativeName>
    <alternativeName>
        <fullName evidence="10">Cell wall polymerase</fullName>
    </alternativeName>
    <alternativeName>
        <fullName evidence="9">Peptidoglycan polymerase</fullName>
    </alternativeName>
</protein>
<evidence type="ECO:0000256" key="12">
    <source>
        <dbReference type="ARBA" id="ARBA00041185"/>
    </source>
</evidence>
<keyword evidence="3" id="KW-0808">Transferase</keyword>
<dbReference type="HOGENOM" id="CLU_029243_1_2_12"/>
<dbReference type="GO" id="GO:0008360">
    <property type="term" value="P:regulation of cell shape"/>
    <property type="evidence" value="ECO:0007669"/>
    <property type="project" value="UniProtKB-KW"/>
</dbReference>
<dbReference type="PATRIC" id="fig|1125699.3.peg.778"/>
<evidence type="ECO:0000256" key="10">
    <source>
        <dbReference type="ARBA" id="ARBA00033270"/>
    </source>
</evidence>
<keyword evidence="7 16" id="KW-1133">Transmembrane helix</keyword>
<dbReference type="AlphaFoldDB" id="S3JWU3"/>
<evidence type="ECO:0000313" key="18">
    <source>
        <dbReference type="Proteomes" id="UP000014541"/>
    </source>
</evidence>
<proteinExistence type="inferred from homology"/>
<organism evidence="17 18">
    <name type="scientific">Treponema maltophilum ATCC 51939</name>
    <dbReference type="NCBI Taxonomy" id="1125699"/>
    <lineage>
        <taxon>Bacteria</taxon>
        <taxon>Pseudomonadati</taxon>
        <taxon>Spirochaetota</taxon>
        <taxon>Spirochaetia</taxon>
        <taxon>Spirochaetales</taxon>
        <taxon>Treponemataceae</taxon>
        <taxon>Treponema</taxon>
    </lineage>
</organism>
<evidence type="ECO:0000256" key="11">
    <source>
        <dbReference type="ARBA" id="ARBA00038053"/>
    </source>
</evidence>
<evidence type="ECO:0000256" key="13">
    <source>
        <dbReference type="ARBA" id="ARBA00041418"/>
    </source>
</evidence>
<evidence type="ECO:0000256" key="5">
    <source>
        <dbReference type="ARBA" id="ARBA00022960"/>
    </source>
</evidence>
<feature type="transmembrane region" description="Helical" evidence="16">
    <location>
        <begin position="152"/>
        <end position="170"/>
    </location>
</feature>
<keyword evidence="17" id="KW-0132">Cell division</keyword>
<keyword evidence="17" id="KW-0131">Cell cycle</keyword>
<evidence type="ECO:0000256" key="15">
    <source>
        <dbReference type="ARBA" id="ARBA00049902"/>
    </source>
</evidence>
<dbReference type="GO" id="GO:0051301">
    <property type="term" value="P:cell division"/>
    <property type="evidence" value="ECO:0007669"/>
    <property type="project" value="UniProtKB-KW"/>
</dbReference>
<keyword evidence="5" id="KW-0133">Cell shape</keyword>
<dbReference type="eggNOG" id="COG0772">
    <property type="taxonomic scope" value="Bacteria"/>
</dbReference>
<dbReference type="EC" id="2.4.99.28" evidence="14"/>
<feature type="transmembrane region" description="Helical" evidence="16">
    <location>
        <begin position="83"/>
        <end position="105"/>
    </location>
</feature>
<dbReference type="GO" id="GO:0009252">
    <property type="term" value="P:peptidoglycan biosynthetic process"/>
    <property type="evidence" value="ECO:0007669"/>
    <property type="project" value="UniProtKB-KW"/>
</dbReference>
<feature type="transmembrane region" description="Helical" evidence="16">
    <location>
        <begin position="315"/>
        <end position="336"/>
    </location>
</feature>
<keyword evidence="2" id="KW-0328">Glycosyltransferase</keyword>